<sequence>MTKESGEEKLQMGMDEALCLTAMI</sequence>
<accession>A0A834WPJ7</accession>
<comment type="caution">
    <text evidence="1">The sequence shown here is derived from an EMBL/GenBank/DDBJ whole genome shotgun (WGS) entry which is preliminary data.</text>
</comment>
<gene>
    <name evidence="1" type="ORF">G2W53_012215</name>
</gene>
<organism evidence="1 2">
    <name type="scientific">Senna tora</name>
    <dbReference type="NCBI Taxonomy" id="362788"/>
    <lineage>
        <taxon>Eukaryota</taxon>
        <taxon>Viridiplantae</taxon>
        <taxon>Streptophyta</taxon>
        <taxon>Embryophyta</taxon>
        <taxon>Tracheophyta</taxon>
        <taxon>Spermatophyta</taxon>
        <taxon>Magnoliopsida</taxon>
        <taxon>eudicotyledons</taxon>
        <taxon>Gunneridae</taxon>
        <taxon>Pentapetalae</taxon>
        <taxon>rosids</taxon>
        <taxon>fabids</taxon>
        <taxon>Fabales</taxon>
        <taxon>Fabaceae</taxon>
        <taxon>Caesalpinioideae</taxon>
        <taxon>Cassia clade</taxon>
        <taxon>Senna</taxon>
    </lineage>
</organism>
<proteinExistence type="predicted"/>
<reference evidence="1" key="1">
    <citation type="submission" date="2020-09" db="EMBL/GenBank/DDBJ databases">
        <title>Genome-Enabled Discovery of Anthraquinone Biosynthesis in Senna tora.</title>
        <authorList>
            <person name="Kang S.-H."/>
            <person name="Pandey R.P."/>
            <person name="Lee C.-M."/>
            <person name="Sim J.-S."/>
            <person name="Jeong J.-T."/>
            <person name="Choi B.-S."/>
            <person name="Jung M."/>
            <person name="Ginzburg D."/>
            <person name="Zhao K."/>
            <person name="Won S.Y."/>
            <person name="Oh T.-J."/>
            <person name="Yu Y."/>
            <person name="Kim N.-H."/>
            <person name="Lee O.R."/>
            <person name="Lee T.-H."/>
            <person name="Bashyal P."/>
            <person name="Kim T.-S."/>
            <person name="Lee W.-H."/>
            <person name="Kawkins C."/>
            <person name="Kim C.-K."/>
            <person name="Kim J.S."/>
            <person name="Ahn B.O."/>
            <person name="Rhee S.Y."/>
            <person name="Sohng J.K."/>
        </authorList>
    </citation>
    <scope>NUCLEOTIDE SEQUENCE</scope>
    <source>
        <tissue evidence="1">Leaf</tissue>
    </source>
</reference>
<name>A0A834WPJ7_9FABA</name>
<dbReference type="EMBL" id="JAAIUW010000005">
    <property type="protein sequence ID" value="KAF7829882.1"/>
    <property type="molecule type" value="Genomic_DNA"/>
</dbReference>
<dbReference type="Proteomes" id="UP000634136">
    <property type="component" value="Unassembled WGS sequence"/>
</dbReference>
<keyword evidence="2" id="KW-1185">Reference proteome</keyword>
<protein>
    <submittedName>
        <fullName evidence="1">Uncharacterized protein</fullName>
    </submittedName>
</protein>
<evidence type="ECO:0000313" key="1">
    <source>
        <dbReference type="EMBL" id="KAF7829882.1"/>
    </source>
</evidence>
<dbReference type="AlphaFoldDB" id="A0A834WPJ7"/>
<evidence type="ECO:0000313" key="2">
    <source>
        <dbReference type="Proteomes" id="UP000634136"/>
    </source>
</evidence>